<proteinExistence type="predicted"/>
<feature type="region of interest" description="Disordered" evidence="2">
    <location>
        <begin position="187"/>
        <end position="226"/>
    </location>
</feature>
<keyword evidence="6" id="KW-1185">Reference proteome</keyword>
<dbReference type="Pfam" id="PF00622">
    <property type="entry name" value="SPRY"/>
    <property type="match status" value="1"/>
</dbReference>
<keyword evidence="1" id="KW-0175">Coiled coil</keyword>
<dbReference type="InterPro" id="IPR013320">
    <property type="entry name" value="ConA-like_dom_sf"/>
</dbReference>
<dbReference type="InterPro" id="IPR043136">
    <property type="entry name" value="B30.2/SPRY_sf"/>
</dbReference>
<dbReference type="InterPro" id="IPR013144">
    <property type="entry name" value="CRA_dom"/>
</dbReference>
<dbReference type="InterPro" id="IPR050618">
    <property type="entry name" value="Ubq-SigPath_Reg"/>
</dbReference>
<dbReference type="InterPro" id="IPR024964">
    <property type="entry name" value="CTLH/CRA"/>
</dbReference>
<evidence type="ECO:0000256" key="2">
    <source>
        <dbReference type="SAM" id="MobiDB-lite"/>
    </source>
</evidence>
<dbReference type="Gene3D" id="2.60.120.920">
    <property type="match status" value="1"/>
</dbReference>
<dbReference type="AlphaFoldDB" id="A0A5C3NIX1"/>
<protein>
    <submittedName>
        <fullName evidence="5">SPRY-domain-containing protein</fullName>
    </submittedName>
</protein>
<dbReference type="Proteomes" id="UP000305948">
    <property type="component" value="Unassembled WGS sequence"/>
</dbReference>
<dbReference type="SMART" id="SM00757">
    <property type="entry name" value="CRA"/>
    <property type="match status" value="1"/>
</dbReference>
<dbReference type="InterPro" id="IPR006594">
    <property type="entry name" value="LisH"/>
</dbReference>
<dbReference type="InterPro" id="IPR006595">
    <property type="entry name" value="CTLH_C"/>
</dbReference>
<dbReference type="InterPro" id="IPR001870">
    <property type="entry name" value="B30.2/SPRY"/>
</dbReference>
<feature type="domain" description="B30.2/SPRY" evidence="3">
    <location>
        <begin position="220"/>
        <end position="409"/>
    </location>
</feature>
<dbReference type="OrthoDB" id="25503at2759"/>
<feature type="compositionally biased region" description="Low complexity" evidence="2">
    <location>
        <begin position="57"/>
        <end position="69"/>
    </location>
</feature>
<dbReference type="EMBL" id="ML213503">
    <property type="protein sequence ID" value="TFK57664.1"/>
    <property type="molecule type" value="Genomic_DNA"/>
</dbReference>
<sequence length="816" mass="87815">MSSHGRSNRSASIPIPRSIEAALPLSFGTSPGSLSRSRPTSTLGGVGIRGHVTLAGTSSSSSRHTPSRSFTAPHPPFTSSVSPVEPRRIRPGGGVGPSRSVEDSSPVPLSPVSQRRRSFASSISTSRVPARPGSYRAPSGSTASIPATSSPSVVVFAPPPYLAHSSLHHLLQTEAPPSLPPSRYAIPETSTGMPSVVWPHTKLRDRTPVTDSEDESTPPRELGIPPSVLISSSPTLKLPTRWSDQDRNPALSVSSDGRDLTYNGAAIGDKEAAAARTNHPIPPACGIYYYEVMIIAKGTRGGISVGLASDQVRLSRIPGWEPHSWGYRGEDGLVFASDKTGTPYGPRFEDHDTIGCGMDFTQNKAFFTRNGRFLGNVFEGVGKNCDIYPCVSLRQQTETIRVNFGHEDFVFKIDEYVQQQRNLVWAGIQNTPIAHGLLGRFDTSERVPMPLLGYEEEFKETDVEENERLRAPLGKLVLEYLEHHGYAKTAREFKTQFEHQDNADLLEGSKTPVPVPVPAAFQTADEDMDMDDLTSGHASSSKLFSAASSSSSMPSSSKYMDDLEARLCIVNAVTAGDMDTAIDKTAHQFPKVLAEDEGLMLVKLKCRKFVELVLQASEAMKRMKEEQREREESREHEDDVYGVNAMDIDDSDALPMPAPGANGFSSQGISETGATNGSTVSGYSATTPRGQPPMSHATSEYQSALMSALSYGQKLRSDYKLDARSGVQSLFKRTFGIVAYDDPASAGPEVAEVVGPEAKAALANELNIAILKSQGRPSHPALEQLYRQAAACIEQLGLIGVGSAAYAELPKGSPGD</sequence>
<evidence type="ECO:0000259" key="4">
    <source>
        <dbReference type="PROSITE" id="PS50897"/>
    </source>
</evidence>
<evidence type="ECO:0000256" key="1">
    <source>
        <dbReference type="SAM" id="Coils"/>
    </source>
</evidence>
<accession>A0A5C3NIX1</accession>
<dbReference type="SMART" id="SM00449">
    <property type="entry name" value="SPRY"/>
    <property type="match status" value="1"/>
</dbReference>
<feature type="region of interest" description="Disordered" evidence="2">
    <location>
        <begin position="24"/>
        <end position="150"/>
    </location>
</feature>
<evidence type="ECO:0000313" key="6">
    <source>
        <dbReference type="Proteomes" id="UP000305948"/>
    </source>
</evidence>
<dbReference type="SUPFAM" id="SSF49899">
    <property type="entry name" value="Concanavalin A-like lectins/glucanases"/>
    <property type="match status" value="1"/>
</dbReference>
<feature type="compositionally biased region" description="Polar residues" evidence="2">
    <location>
        <begin position="667"/>
        <end position="689"/>
    </location>
</feature>
<feature type="compositionally biased region" description="Polar residues" evidence="2">
    <location>
        <begin position="27"/>
        <end position="43"/>
    </location>
</feature>
<name>A0A5C3NIX1_9AGAM</name>
<dbReference type="STRING" id="5364.A0A5C3NIX1"/>
<dbReference type="PROSITE" id="PS50896">
    <property type="entry name" value="LISH"/>
    <property type="match status" value="1"/>
</dbReference>
<dbReference type="PROSITE" id="PS50897">
    <property type="entry name" value="CTLH"/>
    <property type="match status" value="1"/>
</dbReference>
<reference evidence="5 6" key="1">
    <citation type="journal article" date="2019" name="Nat. Ecol. Evol.">
        <title>Megaphylogeny resolves global patterns of mushroom evolution.</title>
        <authorList>
            <person name="Varga T."/>
            <person name="Krizsan K."/>
            <person name="Foldi C."/>
            <person name="Dima B."/>
            <person name="Sanchez-Garcia M."/>
            <person name="Sanchez-Ramirez S."/>
            <person name="Szollosi G.J."/>
            <person name="Szarkandi J.G."/>
            <person name="Papp V."/>
            <person name="Albert L."/>
            <person name="Andreopoulos W."/>
            <person name="Angelini C."/>
            <person name="Antonin V."/>
            <person name="Barry K.W."/>
            <person name="Bougher N.L."/>
            <person name="Buchanan P."/>
            <person name="Buyck B."/>
            <person name="Bense V."/>
            <person name="Catcheside P."/>
            <person name="Chovatia M."/>
            <person name="Cooper J."/>
            <person name="Damon W."/>
            <person name="Desjardin D."/>
            <person name="Finy P."/>
            <person name="Geml J."/>
            <person name="Haridas S."/>
            <person name="Hughes K."/>
            <person name="Justo A."/>
            <person name="Karasinski D."/>
            <person name="Kautmanova I."/>
            <person name="Kiss B."/>
            <person name="Kocsube S."/>
            <person name="Kotiranta H."/>
            <person name="LaButti K.M."/>
            <person name="Lechner B.E."/>
            <person name="Liimatainen K."/>
            <person name="Lipzen A."/>
            <person name="Lukacs Z."/>
            <person name="Mihaltcheva S."/>
            <person name="Morgado L.N."/>
            <person name="Niskanen T."/>
            <person name="Noordeloos M.E."/>
            <person name="Ohm R.A."/>
            <person name="Ortiz-Santana B."/>
            <person name="Ovrebo C."/>
            <person name="Racz N."/>
            <person name="Riley R."/>
            <person name="Savchenko A."/>
            <person name="Shiryaev A."/>
            <person name="Soop K."/>
            <person name="Spirin V."/>
            <person name="Szebenyi C."/>
            <person name="Tomsovsky M."/>
            <person name="Tulloss R.E."/>
            <person name="Uehling J."/>
            <person name="Grigoriev I.V."/>
            <person name="Vagvolgyi C."/>
            <person name="Papp T."/>
            <person name="Martin F.M."/>
            <person name="Miettinen O."/>
            <person name="Hibbett D.S."/>
            <person name="Nagy L.G."/>
        </authorList>
    </citation>
    <scope>NUCLEOTIDE SEQUENCE [LARGE SCALE GENOMIC DNA]</scope>
    <source>
        <strain evidence="5 6">OMC1185</strain>
    </source>
</reference>
<evidence type="ECO:0000259" key="3">
    <source>
        <dbReference type="PROSITE" id="PS50188"/>
    </source>
</evidence>
<feature type="domain" description="CTLH" evidence="4">
    <location>
        <begin position="562"/>
        <end position="620"/>
    </location>
</feature>
<dbReference type="InterPro" id="IPR003877">
    <property type="entry name" value="SPRY_dom"/>
</dbReference>
<dbReference type="PANTHER" id="PTHR12864">
    <property type="entry name" value="RAN BINDING PROTEIN 9-RELATED"/>
    <property type="match status" value="1"/>
</dbReference>
<feature type="compositionally biased region" description="Low complexity" evidence="2">
    <location>
        <begin position="137"/>
        <end position="150"/>
    </location>
</feature>
<dbReference type="PROSITE" id="PS50188">
    <property type="entry name" value="B302_SPRY"/>
    <property type="match status" value="1"/>
</dbReference>
<feature type="region of interest" description="Disordered" evidence="2">
    <location>
        <begin position="667"/>
        <end position="697"/>
    </location>
</feature>
<feature type="coiled-coil region" evidence="1">
    <location>
        <begin position="609"/>
        <end position="636"/>
    </location>
</feature>
<dbReference type="Pfam" id="PF10607">
    <property type="entry name" value="CTLH"/>
    <property type="match status" value="1"/>
</dbReference>
<gene>
    <name evidence="5" type="ORF">OE88DRAFT_1651522</name>
</gene>
<organism evidence="5 6">
    <name type="scientific">Heliocybe sulcata</name>
    <dbReference type="NCBI Taxonomy" id="5364"/>
    <lineage>
        <taxon>Eukaryota</taxon>
        <taxon>Fungi</taxon>
        <taxon>Dikarya</taxon>
        <taxon>Basidiomycota</taxon>
        <taxon>Agaricomycotina</taxon>
        <taxon>Agaricomycetes</taxon>
        <taxon>Gloeophyllales</taxon>
        <taxon>Gloeophyllaceae</taxon>
        <taxon>Heliocybe</taxon>
    </lineage>
</organism>
<evidence type="ECO:0000313" key="5">
    <source>
        <dbReference type="EMBL" id="TFK57664.1"/>
    </source>
</evidence>